<organism evidence="1">
    <name type="scientific">marine sediment metagenome</name>
    <dbReference type="NCBI Taxonomy" id="412755"/>
    <lineage>
        <taxon>unclassified sequences</taxon>
        <taxon>metagenomes</taxon>
        <taxon>ecological metagenomes</taxon>
    </lineage>
</organism>
<gene>
    <name evidence="1" type="ORF">S01H1_19165</name>
</gene>
<dbReference type="EMBL" id="BARS01010318">
    <property type="protein sequence ID" value="GAF92228.1"/>
    <property type="molecule type" value="Genomic_DNA"/>
</dbReference>
<reference evidence="1" key="1">
    <citation type="journal article" date="2014" name="Front. Microbiol.">
        <title>High frequency of phylogenetically diverse reductive dehalogenase-homologous genes in deep subseafloor sedimentary metagenomes.</title>
        <authorList>
            <person name="Kawai M."/>
            <person name="Futagami T."/>
            <person name="Toyoda A."/>
            <person name="Takaki Y."/>
            <person name="Nishi S."/>
            <person name="Hori S."/>
            <person name="Arai W."/>
            <person name="Tsubouchi T."/>
            <person name="Morono Y."/>
            <person name="Uchiyama I."/>
            <person name="Ito T."/>
            <person name="Fujiyama A."/>
            <person name="Inagaki F."/>
            <person name="Takami H."/>
        </authorList>
    </citation>
    <scope>NUCLEOTIDE SEQUENCE</scope>
    <source>
        <strain evidence="1">Expedition CK06-06</strain>
    </source>
</reference>
<dbReference type="InterPro" id="IPR056298">
    <property type="entry name" value="AlkZ-rel"/>
</dbReference>
<proteinExistence type="predicted"/>
<evidence type="ECO:0000313" key="1">
    <source>
        <dbReference type="EMBL" id="GAF92228.1"/>
    </source>
</evidence>
<feature type="non-terminal residue" evidence="1">
    <location>
        <position position="1"/>
    </location>
</feature>
<name>X0TF93_9ZZZZ</name>
<sequence>WVAVAGDRPVADAHDDPGHVTWGWKDSLLGARRWYYAKVLRKRATIISLETTPYFYALSNNFGSPEEDYLIEYLQGQMTQEAKAVYEALLQDGPLDTIALRRAAHLTSRENESRFNRALVYLQEDFKILPVGISQAGGWRYAFIYDLVPRHYPDLIEQARNIQESEAREKLVLVYLASVGAARIADLRKLFRWDKPQLLNTIDALDRSSQITVSLKVAEQTGEWIAIPEVF</sequence>
<comment type="caution">
    <text evidence="1">The sequence shown here is derived from an EMBL/GenBank/DDBJ whole genome shotgun (WGS) entry which is preliminary data.</text>
</comment>
<protein>
    <recommendedName>
        <fullName evidence="2">Winged helix DNA-binding domain-containing protein</fullName>
    </recommendedName>
</protein>
<dbReference type="AlphaFoldDB" id="X0TF93"/>
<dbReference type="Pfam" id="PF24741">
    <property type="entry name" value="AlkZ-rel"/>
    <property type="match status" value="1"/>
</dbReference>
<evidence type="ECO:0008006" key="2">
    <source>
        <dbReference type="Google" id="ProtNLM"/>
    </source>
</evidence>
<accession>X0TF93</accession>